<dbReference type="AlphaFoldDB" id="W4V6Q0"/>
<evidence type="ECO:0000313" key="2">
    <source>
        <dbReference type="Proteomes" id="UP000019109"/>
    </source>
</evidence>
<sequence length="368" mass="44028">MSQDDIIRIIEIIKRYFPKDATEISDALDLLNLALDGLMSSTNKSIAEFHKNKEFDKGMELWEFSKTVSTIQETINEYTSLLNIDAEADDDEIDEELDEIDEQKTIPNYSDYIVDSSIPHTLYEDFTHKKVVAFSFNNNRYTAKDWKDLLLQTCELLAEIDATKFSEFIDDPVMKGRKVSYFSRKYVDRKNEKMKNIDIYVWTNLSANSIRNLIRKLLRKFDIKLTDYYVYLRADYTPLHKSDKANDEYNPDQRENHDETRIGKYVRQTLRELSNHQYRFTDKEISEMQSKQWSKEVLGIDYPLLKKYKDNEDISAQIKDGIYGRYWKEIFEFNGMKFLATSQWYERHREPFVRWISRLQNENKIIFF</sequence>
<comment type="caution">
    <text evidence="1">The sequence shown here is derived from an EMBL/GenBank/DDBJ whole genome shotgun (WGS) entry which is preliminary data.</text>
</comment>
<gene>
    <name evidence="1" type="ORF">JCM21531_1927</name>
</gene>
<dbReference type="OrthoDB" id="1903286at2"/>
<organism evidence="1 2">
    <name type="scientific">Acetivibrio straminisolvens JCM 21531</name>
    <dbReference type="NCBI Taxonomy" id="1294263"/>
    <lineage>
        <taxon>Bacteria</taxon>
        <taxon>Bacillati</taxon>
        <taxon>Bacillota</taxon>
        <taxon>Clostridia</taxon>
        <taxon>Eubacteriales</taxon>
        <taxon>Oscillospiraceae</taxon>
        <taxon>Acetivibrio</taxon>
    </lineage>
</organism>
<dbReference type="RefSeq" id="WP_054847027.1">
    <property type="nucleotide sequence ID" value="NZ_BAVR01000019.1"/>
</dbReference>
<evidence type="ECO:0000313" key="1">
    <source>
        <dbReference type="EMBL" id="GAE88483.1"/>
    </source>
</evidence>
<dbReference type="STRING" id="1294263.JCM21531_1927"/>
<reference evidence="1" key="1">
    <citation type="journal article" date="2014" name="Genome Announc.">
        <title>Draft Genome Sequence of Clostridium straminisolvens Strain JCM 21531T, Isolated from a Cellulose-Degrading Bacterial Community.</title>
        <authorList>
            <person name="Yuki M."/>
            <person name="Oshima K."/>
            <person name="Suda W."/>
            <person name="Sakamoto M."/>
            <person name="Kitamura K."/>
            <person name="Iida T."/>
            <person name="Hattori M."/>
            <person name="Ohkuma M."/>
        </authorList>
    </citation>
    <scope>NUCLEOTIDE SEQUENCE [LARGE SCALE GENOMIC DNA]</scope>
    <source>
        <strain evidence="1">JCM 21531</strain>
    </source>
</reference>
<keyword evidence="2" id="KW-1185">Reference proteome</keyword>
<dbReference type="EMBL" id="BAVR01000019">
    <property type="protein sequence ID" value="GAE88483.1"/>
    <property type="molecule type" value="Genomic_DNA"/>
</dbReference>
<proteinExistence type="predicted"/>
<dbReference type="Proteomes" id="UP000019109">
    <property type="component" value="Unassembled WGS sequence"/>
</dbReference>
<name>W4V6Q0_9FIRM</name>
<accession>W4V6Q0</accession>
<protein>
    <submittedName>
        <fullName evidence="1">Uncharacterized protein</fullName>
    </submittedName>
</protein>